<dbReference type="Pfam" id="PF00381">
    <property type="entry name" value="PTS-HPr"/>
    <property type="match status" value="1"/>
</dbReference>
<dbReference type="InterPro" id="IPR002114">
    <property type="entry name" value="PTS_HPr_Ser_P_site"/>
</dbReference>
<dbReference type="SUPFAM" id="SSF55594">
    <property type="entry name" value="HPr-like"/>
    <property type="match status" value="1"/>
</dbReference>
<keyword evidence="3" id="KW-0598">Phosphotransferase system</keyword>
<evidence type="ECO:0000313" key="6">
    <source>
        <dbReference type="Proteomes" id="UP001623592"/>
    </source>
</evidence>
<feature type="domain" description="HPr" evidence="4">
    <location>
        <begin position="1"/>
        <end position="84"/>
    </location>
</feature>
<evidence type="ECO:0000256" key="2">
    <source>
        <dbReference type="ARBA" id="ARBA00022490"/>
    </source>
</evidence>
<dbReference type="PANTHER" id="PTHR33705:SF2">
    <property type="entry name" value="PHOSPHOCARRIER PROTEIN NPR"/>
    <property type="match status" value="1"/>
</dbReference>
<dbReference type="Proteomes" id="UP001623592">
    <property type="component" value="Unassembled WGS sequence"/>
</dbReference>
<accession>A0ABW8TJI5</accession>
<dbReference type="NCBIfam" id="TIGR01003">
    <property type="entry name" value="PTS_HPr_family"/>
    <property type="match status" value="1"/>
</dbReference>
<evidence type="ECO:0000313" key="5">
    <source>
        <dbReference type="EMBL" id="MFL0252711.1"/>
    </source>
</evidence>
<dbReference type="Gene3D" id="3.30.1340.10">
    <property type="entry name" value="HPr-like"/>
    <property type="match status" value="1"/>
</dbReference>
<dbReference type="PROSITE" id="PS00589">
    <property type="entry name" value="PTS_HPR_SER"/>
    <property type="match status" value="1"/>
</dbReference>
<dbReference type="PROSITE" id="PS51350">
    <property type="entry name" value="PTS_HPR_DOM"/>
    <property type="match status" value="1"/>
</dbReference>
<evidence type="ECO:0000256" key="1">
    <source>
        <dbReference type="ARBA" id="ARBA00004496"/>
    </source>
</evidence>
<dbReference type="InterPro" id="IPR035895">
    <property type="entry name" value="HPr-like_sf"/>
</dbReference>
<dbReference type="PANTHER" id="PTHR33705">
    <property type="entry name" value="PHOSPHOCARRIER PROTEIN HPR"/>
    <property type="match status" value="1"/>
</dbReference>
<keyword evidence="6" id="KW-1185">Reference proteome</keyword>
<reference evidence="5 6" key="1">
    <citation type="submission" date="2024-11" db="EMBL/GenBank/DDBJ databases">
        <authorList>
            <person name="Heng Y.C."/>
            <person name="Lim A.C.H."/>
            <person name="Lee J.K.Y."/>
            <person name="Kittelmann S."/>
        </authorList>
    </citation>
    <scope>NUCLEOTIDE SEQUENCE [LARGE SCALE GENOMIC DNA]</scope>
    <source>
        <strain evidence="5 6">WILCCON 0114</strain>
    </source>
</reference>
<sequence>MVVRNVVIRNRLGLHARVVTLVVKKASRFKSDIFIEFNGRKANSKSIINVLALGANCGAEVKITASGPDEVLALDEVAAVFDKE</sequence>
<evidence type="ECO:0000256" key="3">
    <source>
        <dbReference type="ARBA" id="ARBA00022683"/>
    </source>
</evidence>
<name>A0ABW8TJI5_9CLOT</name>
<dbReference type="CDD" id="cd00367">
    <property type="entry name" value="PTS-HPr_like"/>
    <property type="match status" value="1"/>
</dbReference>
<dbReference type="PRINTS" id="PR00107">
    <property type="entry name" value="PHOSPHOCPHPR"/>
</dbReference>
<comment type="subcellular location">
    <subcellularLocation>
        <location evidence="1">Cytoplasm</location>
    </subcellularLocation>
</comment>
<dbReference type="InterPro" id="IPR000032">
    <property type="entry name" value="HPr-like"/>
</dbReference>
<keyword evidence="2" id="KW-0963">Cytoplasm</keyword>
<dbReference type="InterPro" id="IPR050399">
    <property type="entry name" value="HPr"/>
</dbReference>
<proteinExistence type="predicted"/>
<dbReference type="EMBL" id="JBJIAA010000020">
    <property type="protein sequence ID" value="MFL0252711.1"/>
    <property type="molecule type" value="Genomic_DNA"/>
</dbReference>
<protein>
    <submittedName>
        <fullName evidence="5">HPr family phosphocarrier protein</fullName>
    </submittedName>
</protein>
<comment type="caution">
    <text evidence="5">The sequence shown here is derived from an EMBL/GenBank/DDBJ whole genome shotgun (WGS) entry which is preliminary data.</text>
</comment>
<dbReference type="RefSeq" id="WP_406789370.1">
    <property type="nucleotide sequence ID" value="NZ_JBJIAA010000020.1"/>
</dbReference>
<organism evidence="5 6">
    <name type="scientific">Clostridium neuense</name>
    <dbReference type="NCBI Taxonomy" id="1728934"/>
    <lineage>
        <taxon>Bacteria</taxon>
        <taxon>Bacillati</taxon>
        <taxon>Bacillota</taxon>
        <taxon>Clostridia</taxon>
        <taxon>Eubacteriales</taxon>
        <taxon>Clostridiaceae</taxon>
        <taxon>Clostridium</taxon>
    </lineage>
</organism>
<evidence type="ECO:0000259" key="4">
    <source>
        <dbReference type="PROSITE" id="PS51350"/>
    </source>
</evidence>
<gene>
    <name evidence="5" type="ORF">ACJDT4_20045</name>
</gene>